<dbReference type="InterPro" id="IPR020846">
    <property type="entry name" value="MFS_dom"/>
</dbReference>
<evidence type="ECO:0000256" key="2">
    <source>
        <dbReference type="ARBA" id="ARBA00022692"/>
    </source>
</evidence>
<dbReference type="Pfam" id="PF07690">
    <property type="entry name" value="MFS_1"/>
    <property type="match status" value="1"/>
</dbReference>
<proteinExistence type="predicted"/>
<dbReference type="Proteomes" id="UP000037460">
    <property type="component" value="Unassembled WGS sequence"/>
</dbReference>
<keyword evidence="8" id="KW-1185">Reference proteome</keyword>
<evidence type="ECO:0000256" key="3">
    <source>
        <dbReference type="ARBA" id="ARBA00022989"/>
    </source>
</evidence>
<dbReference type="PROSITE" id="PS00216">
    <property type="entry name" value="SUGAR_TRANSPORT_1"/>
    <property type="match status" value="1"/>
</dbReference>
<evidence type="ECO:0000256" key="5">
    <source>
        <dbReference type="SAM" id="Phobius"/>
    </source>
</evidence>
<keyword evidence="4 5" id="KW-0472">Membrane</keyword>
<evidence type="ECO:0000313" key="8">
    <source>
        <dbReference type="Proteomes" id="UP000037460"/>
    </source>
</evidence>
<protein>
    <submittedName>
        <fullName evidence="7">Phosphate transporter</fullName>
    </submittedName>
</protein>
<dbReference type="SUPFAM" id="SSF103473">
    <property type="entry name" value="MFS general substrate transporter"/>
    <property type="match status" value="1"/>
</dbReference>
<feature type="transmembrane region" description="Helical" evidence="5">
    <location>
        <begin position="312"/>
        <end position="329"/>
    </location>
</feature>
<evidence type="ECO:0000256" key="1">
    <source>
        <dbReference type="ARBA" id="ARBA00004141"/>
    </source>
</evidence>
<evidence type="ECO:0000313" key="7">
    <source>
        <dbReference type="EMBL" id="KOO25946.1"/>
    </source>
</evidence>
<feature type="transmembrane region" description="Helical" evidence="5">
    <location>
        <begin position="185"/>
        <end position="204"/>
    </location>
</feature>
<dbReference type="InterPro" id="IPR005829">
    <property type="entry name" value="Sugar_transporter_CS"/>
</dbReference>
<dbReference type="AlphaFoldDB" id="A0A0M0JH89"/>
<feature type="transmembrane region" description="Helical" evidence="5">
    <location>
        <begin position="80"/>
        <end position="100"/>
    </location>
</feature>
<dbReference type="GO" id="GO:0022857">
    <property type="term" value="F:transmembrane transporter activity"/>
    <property type="evidence" value="ECO:0007669"/>
    <property type="project" value="InterPro"/>
</dbReference>
<accession>A0A0M0JH89</accession>
<dbReference type="InterPro" id="IPR036259">
    <property type="entry name" value="MFS_trans_sf"/>
</dbReference>
<evidence type="ECO:0000259" key="6">
    <source>
        <dbReference type="PROSITE" id="PS50850"/>
    </source>
</evidence>
<comment type="subcellular location">
    <subcellularLocation>
        <location evidence="1">Membrane</location>
        <topology evidence="1">Multi-pass membrane protein</topology>
    </subcellularLocation>
</comment>
<keyword evidence="3 5" id="KW-1133">Transmembrane helix</keyword>
<comment type="caution">
    <text evidence="7">The sequence shown here is derived from an EMBL/GenBank/DDBJ whole genome shotgun (WGS) entry which is preliminary data.</text>
</comment>
<feature type="domain" description="Major facilitator superfamily (MFS) profile" evidence="6">
    <location>
        <begin position="7"/>
        <end position="461"/>
    </location>
</feature>
<dbReference type="EMBL" id="JWZX01002910">
    <property type="protein sequence ID" value="KOO25946.1"/>
    <property type="molecule type" value="Genomic_DNA"/>
</dbReference>
<name>A0A0M0JH89_9EUKA</name>
<feature type="transmembrane region" description="Helical" evidence="5">
    <location>
        <begin position="106"/>
        <end position="127"/>
    </location>
</feature>
<feature type="transmembrane region" description="Helical" evidence="5">
    <location>
        <begin position="148"/>
        <end position="170"/>
    </location>
</feature>
<sequence>MKGNVRNVIIAAVSNLSTAYNLSVISIVQVIIENQYCGGPKGCKDDADLAATACLVGAIFGQLTFGYVGDCLGRSRALQLTMAISIFGALISAFAVPLDSSSPKTVFHFLAITRFVLGVGVGGVYPLSATIASESAGSSTSRGRTVSIVFSMQGVANLLVPIIALALVQLPNGNGNPDSPDDLGLSWRLMLGLGGIPGILLAPYKAAETREAAKAAATDGAVEVNAVVSDGSSTARMAGAPQKMTLMQALASPRYWGKILGCAGGWFLFDITFYGNQLFQAPVLASIFNVAHNKSAPSHFEPIEGDLSHNRALQMIMIACIALPGYYVSVCFMDSLGRRNIQLQGFFFMTVLFGILGIWFDEMQKRNLAALLLVLYGLTFFFSNFGPNSTTFILPSETFPPEVRTTLNGFSAASGKAGAALGSYFFTPFNEEYGLPHTMLACAAVSLAGLLLTLAFVEDRRRSGMEGASQTRPLLSTAIE</sequence>
<dbReference type="PANTHER" id="PTHR24064">
    <property type="entry name" value="SOLUTE CARRIER FAMILY 22 MEMBER"/>
    <property type="match status" value="1"/>
</dbReference>
<evidence type="ECO:0000256" key="4">
    <source>
        <dbReference type="ARBA" id="ARBA00023136"/>
    </source>
</evidence>
<dbReference type="Gene3D" id="1.20.1250.20">
    <property type="entry name" value="MFS general substrate transporter like domains"/>
    <property type="match status" value="1"/>
</dbReference>
<dbReference type="InterPro" id="IPR011701">
    <property type="entry name" value="MFS"/>
</dbReference>
<organism evidence="7 8">
    <name type="scientific">Chrysochromulina tobinii</name>
    <dbReference type="NCBI Taxonomy" id="1460289"/>
    <lineage>
        <taxon>Eukaryota</taxon>
        <taxon>Haptista</taxon>
        <taxon>Haptophyta</taxon>
        <taxon>Prymnesiophyceae</taxon>
        <taxon>Prymnesiales</taxon>
        <taxon>Chrysochromulinaceae</taxon>
        <taxon>Chrysochromulina</taxon>
    </lineage>
</organism>
<feature type="transmembrane region" description="Helical" evidence="5">
    <location>
        <begin position="438"/>
        <end position="457"/>
    </location>
</feature>
<dbReference type="OrthoDB" id="433512at2759"/>
<dbReference type="GO" id="GO:0016020">
    <property type="term" value="C:membrane"/>
    <property type="evidence" value="ECO:0007669"/>
    <property type="project" value="UniProtKB-SubCell"/>
</dbReference>
<reference evidence="8" key="1">
    <citation type="journal article" date="2015" name="PLoS Genet.">
        <title>Genome Sequence and Transcriptome Analyses of Chrysochromulina tobin: Metabolic Tools for Enhanced Algal Fitness in the Prominent Order Prymnesiales (Haptophyceae).</title>
        <authorList>
            <person name="Hovde B.T."/>
            <person name="Deodato C.R."/>
            <person name="Hunsperger H.M."/>
            <person name="Ryken S.A."/>
            <person name="Yost W."/>
            <person name="Jha R.K."/>
            <person name="Patterson J."/>
            <person name="Monnat R.J. Jr."/>
            <person name="Barlow S.B."/>
            <person name="Starkenburg S.R."/>
            <person name="Cattolico R.A."/>
        </authorList>
    </citation>
    <scope>NUCLEOTIDE SEQUENCE</scope>
    <source>
        <strain evidence="8">CCMP291</strain>
    </source>
</reference>
<dbReference type="PROSITE" id="PS50850">
    <property type="entry name" value="MFS"/>
    <property type="match status" value="1"/>
</dbReference>
<feature type="transmembrane region" description="Helical" evidence="5">
    <location>
        <begin position="367"/>
        <end position="386"/>
    </location>
</feature>
<gene>
    <name evidence="7" type="ORF">Ctob_004477</name>
</gene>
<feature type="transmembrane region" description="Helical" evidence="5">
    <location>
        <begin position="49"/>
        <end position="68"/>
    </location>
</feature>
<keyword evidence="2 5" id="KW-0812">Transmembrane</keyword>
<feature type="transmembrane region" description="Helical" evidence="5">
    <location>
        <begin position="341"/>
        <end position="360"/>
    </location>
</feature>